<dbReference type="GO" id="GO:0043139">
    <property type="term" value="F:5'-3' DNA helicase activity"/>
    <property type="evidence" value="ECO:0007669"/>
    <property type="project" value="UniProtKB-EC"/>
</dbReference>
<dbReference type="AlphaFoldDB" id="A0A7G9YUH2"/>
<dbReference type="Gene3D" id="3.40.50.300">
    <property type="entry name" value="P-loop containing nucleotide triphosphate hydrolases"/>
    <property type="match status" value="2"/>
</dbReference>
<dbReference type="PANTHER" id="PTHR11472:SF34">
    <property type="entry name" value="REGULATOR OF TELOMERE ELONGATION HELICASE 1"/>
    <property type="match status" value="1"/>
</dbReference>
<evidence type="ECO:0000256" key="7">
    <source>
        <dbReference type="ARBA" id="ARBA00022840"/>
    </source>
</evidence>
<keyword evidence="11" id="KW-0234">DNA repair</keyword>
<feature type="domain" description="Helicase ATP-binding" evidence="13">
    <location>
        <begin position="4"/>
        <end position="264"/>
    </location>
</feature>
<keyword evidence="7" id="KW-0067">ATP-binding</keyword>
<proteinExistence type="predicted"/>
<dbReference type="GO" id="GO:0016818">
    <property type="term" value="F:hydrolase activity, acting on acid anhydrides, in phosphorus-containing anhydrides"/>
    <property type="evidence" value="ECO:0007669"/>
    <property type="project" value="InterPro"/>
</dbReference>
<keyword evidence="6 14" id="KW-0347">Helicase</keyword>
<dbReference type="SUPFAM" id="SSF52540">
    <property type="entry name" value="P-loop containing nucleoside triphosphate hydrolases"/>
    <property type="match status" value="2"/>
</dbReference>
<keyword evidence="10" id="KW-0238">DNA-binding</keyword>
<evidence type="ECO:0000256" key="11">
    <source>
        <dbReference type="ARBA" id="ARBA00023204"/>
    </source>
</evidence>
<evidence type="ECO:0000256" key="1">
    <source>
        <dbReference type="ARBA" id="ARBA00022485"/>
    </source>
</evidence>
<sequence>MEEDKPFFFPFPSIREGQREFMEDVKQAVEGENILAAHAPTGIGKTVAVLVPALQYAIQNDKTVFFLTSKRSQHKIAIDTLRLIKERAKLNFVVVDIISKQSMCPRAKAGSIYREFYSLFSEFCRSEQKNRRCRYFVNRDEEAQQRIRDKIMHVEELYEWCSFRGVCPYKAALEVGESADVLVCDYNYLFSSDIAETVLEKIGKGLEDVIVIVDEAHNLPDRIRNNLSSELRMSTITEAARGLRRTNREIYGNLMELETIFAKLAMVARKNKKEEMNVDRDFLVDKMEKVLRRRIEAISYDDFVNSLRNVAERSGTSETAENTKYKDEALQRNVLNIADFLDEWRTSEKCLRIFSASQHNENPSLHFKLLDPSIVSEPVFAGAHSTIMMSGTLCPAEMYAEILGASSDRIKGKEIVLREYKSPFPEENRLIVVTRGLTTKYTKRGEEMYSKIAGKIAEVAEYVQGGMAVFFPSYALQRDIAVYLPEEVRRKAIVERREMRKEEKNRLYELLREDSGGILLAVQGGSFSEGMDFESNMLKAIIVVGLPLSPPTLEVKTIEGYYAGKYGAEKGKLYGYYYPAITKVLQAAGRGIRSEHDRCIIVLMDYRFAKYPYKNCLPSDYNVKLTDRAEEFAKSFFKYRNAKL</sequence>
<dbReference type="PROSITE" id="PS51193">
    <property type="entry name" value="HELICASE_ATP_BIND_2"/>
    <property type="match status" value="1"/>
</dbReference>
<dbReference type="SMART" id="SM00488">
    <property type="entry name" value="DEXDc2"/>
    <property type="match status" value="1"/>
</dbReference>
<evidence type="ECO:0000256" key="9">
    <source>
        <dbReference type="ARBA" id="ARBA00023014"/>
    </source>
</evidence>
<keyword evidence="4" id="KW-0227">DNA damage</keyword>
<evidence type="ECO:0000256" key="5">
    <source>
        <dbReference type="ARBA" id="ARBA00022801"/>
    </source>
</evidence>
<keyword evidence="5 14" id="KW-0378">Hydrolase</keyword>
<evidence type="ECO:0000256" key="4">
    <source>
        <dbReference type="ARBA" id="ARBA00022763"/>
    </source>
</evidence>
<dbReference type="EC" id="3.6.4.12" evidence="14"/>
<dbReference type="InterPro" id="IPR014001">
    <property type="entry name" value="Helicase_ATP-bd"/>
</dbReference>
<dbReference type="GO" id="GO:0051539">
    <property type="term" value="F:4 iron, 4 sulfur cluster binding"/>
    <property type="evidence" value="ECO:0007669"/>
    <property type="project" value="UniProtKB-KW"/>
</dbReference>
<dbReference type="InterPro" id="IPR006554">
    <property type="entry name" value="Helicase-like_DEXD_c2"/>
</dbReference>
<reference evidence="14" key="1">
    <citation type="submission" date="2020-06" db="EMBL/GenBank/DDBJ databases">
        <title>Unique genomic features of the anaerobic methanotrophic archaea.</title>
        <authorList>
            <person name="Chadwick G.L."/>
            <person name="Skennerton C.T."/>
            <person name="Laso-Perez R."/>
            <person name="Leu A.O."/>
            <person name="Speth D.R."/>
            <person name="Yu H."/>
            <person name="Morgan-Lang C."/>
            <person name="Hatzenpichler R."/>
            <person name="Goudeau D."/>
            <person name="Malmstrom R."/>
            <person name="Brazelton W.J."/>
            <person name="Woyke T."/>
            <person name="Hallam S.J."/>
            <person name="Tyson G.W."/>
            <person name="Wegener G."/>
            <person name="Boetius A."/>
            <person name="Orphan V."/>
        </authorList>
    </citation>
    <scope>NUCLEOTIDE SEQUENCE</scope>
</reference>
<dbReference type="InterPro" id="IPR014013">
    <property type="entry name" value="Helic_SF1/SF2_ATP-bd_DinG/Rad3"/>
</dbReference>
<dbReference type="SMART" id="SM00491">
    <property type="entry name" value="HELICc2"/>
    <property type="match status" value="1"/>
</dbReference>
<dbReference type="GO" id="GO:0003677">
    <property type="term" value="F:DNA binding"/>
    <property type="evidence" value="ECO:0007669"/>
    <property type="project" value="UniProtKB-KW"/>
</dbReference>
<dbReference type="GO" id="GO:0046872">
    <property type="term" value="F:metal ion binding"/>
    <property type="evidence" value="ECO:0007669"/>
    <property type="project" value="UniProtKB-KW"/>
</dbReference>
<dbReference type="InterPro" id="IPR045028">
    <property type="entry name" value="DinG/Rad3-like"/>
</dbReference>
<dbReference type="InterPro" id="IPR027417">
    <property type="entry name" value="P-loop_NTPase"/>
</dbReference>
<protein>
    <submittedName>
        <fullName evidence="14">ATP-dependent DNA helicase</fullName>
        <ecNumber evidence="14">3.6.4.12</ecNumber>
    </submittedName>
</protein>
<evidence type="ECO:0000313" key="14">
    <source>
        <dbReference type="EMBL" id="QNO51656.1"/>
    </source>
</evidence>
<dbReference type="InterPro" id="IPR006555">
    <property type="entry name" value="ATP-dep_Helicase_C"/>
</dbReference>
<keyword evidence="2" id="KW-0479">Metal-binding</keyword>
<evidence type="ECO:0000256" key="10">
    <source>
        <dbReference type="ARBA" id="ARBA00023125"/>
    </source>
</evidence>
<evidence type="ECO:0000256" key="6">
    <source>
        <dbReference type="ARBA" id="ARBA00022806"/>
    </source>
</evidence>
<dbReference type="Gene3D" id="1.10.275.40">
    <property type="match status" value="1"/>
</dbReference>
<evidence type="ECO:0000256" key="12">
    <source>
        <dbReference type="ARBA" id="ARBA00023235"/>
    </source>
</evidence>
<dbReference type="Pfam" id="PF06733">
    <property type="entry name" value="DEAD_2"/>
    <property type="match status" value="1"/>
</dbReference>
<keyword evidence="8" id="KW-0408">Iron</keyword>
<dbReference type="SMART" id="SM00487">
    <property type="entry name" value="DEXDc"/>
    <property type="match status" value="1"/>
</dbReference>
<evidence type="ECO:0000259" key="13">
    <source>
        <dbReference type="PROSITE" id="PS51193"/>
    </source>
</evidence>
<dbReference type="EMBL" id="MT631475">
    <property type="protein sequence ID" value="QNO51656.1"/>
    <property type="molecule type" value="Genomic_DNA"/>
</dbReference>
<keyword evidence="3" id="KW-0547">Nucleotide-binding</keyword>
<keyword evidence="9" id="KW-0411">Iron-sulfur</keyword>
<dbReference type="InterPro" id="IPR042493">
    <property type="entry name" value="XPD_DNA_FeS"/>
</dbReference>
<accession>A0A7G9YUH2</accession>
<keyword evidence="1" id="KW-0004">4Fe-4S</keyword>
<dbReference type="Pfam" id="PF13307">
    <property type="entry name" value="Helicase_C_2"/>
    <property type="match status" value="1"/>
</dbReference>
<dbReference type="InterPro" id="IPR010614">
    <property type="entry name" value="RAD3-like_helicase_DEAD"/>
</dbReference>
<dbReference type="GO" id="GO:0006281">
    <property type="term" value="P:DNA repair"/>
    <property type="evidence" value="ECO:0007669"/>
    <property type="project" value="UniProtKB-KW"/>
</dbReference>
<evidence type="ECO:0000256" key="8">
    <source>
        <dbReference type="ARBA" id="ARBA00023004"/>
    </source>
</evidence>
<keyword evidence="12" id="KW-0413">Isomerase</keyword>
<evidence type="ECO:0000256" key="2">
    <source>
        <dbReference type="ARBA" id="ARBA00022723"/>
    </source>
</evidence>
<dbReference type="Gene3D" id="1.10.30.20">
    <property type="entry name" value="Bacterial XPD DNA helicase, FeS cluster domain"/>
    <property type="match status" value="1"/>
</dbReference>
<gene>
    <name evidence="14" type="ORF">IGDPAKFA_00010</name>
</gene>
<dbReference type="GO" id="GO:0005524">
    <property type="term" value="F:ATP binding"/>
    <property type="evidence" value="ECO:0007669"/>
    <property type="project" value="UniProtKB-KW"/>
</dbReference>
<evidence type="ECO:0000256" key="3">
    <source>
        <dbReference type="ARBA" id="ARBA00022741"/>
    </source>
</evidence>
<name>A0A7G9YUH2_9EURY</name>
<organism evidence="14">
    <name type="scientific">Candidatus Methanophagaceae archaeon ANME-1 ERB6</name>
    <dbReference type="NCBI Taxonomy" id="2759912"/>
    <lineage>
        <taxon>Archaea</taxon>
        <taxon>Methanobacteriati</taxon>
        <taxon>Methanobacteriota</taxon>
        <taxon>Stenosarchaea group</taxon>
        <taxon>Methanomicrobia</taxon>
        <taxon>Candidatus Methanophagales</taxon>
        <taxon>Candidatus Methanophagaceae</taxon>
    </lineage>
</organism>
<dbReference type="PANTHER" id="PTHR11472">
    <property type="entry name" value="DNA REPAIR DEAD HELICASE RAD3/XP-D SUBFAMILY MEMBER"/>
    <property type="match status" value="1"/>
</dbReference>